<evidence type="ECO:0000313" key="4">
    <source>
        <dbReference type="Proteomes" id="UP001301388"/>
    </source>
</evidence>
<organism evidence="3 4">
    <name type="scientific">Pseudanabaena galeata UHCC 0370</name>
    <dbReference type="NCBI Taxonomy" id="3110310"/>
    <lineage>
        <taxon>Bacteria</taxon>
        <taxon>Bacillati</taxon>
        <taxon>Cyanobacteriota</taxon>
        <taxon>Cyanophyceae</taxon>
        <taxon>Pseudanabaenales</taxon>
        <taxon>Pseudanabaenaceae</taxon>
        <taxon>Pseudanabaena</taxon>
    </lineage>
</organism>
<protein>
    <submittedName>
        <fullName evidence="3">NifB/NifX family molybdenum-iron cluster-binding protein</fullName>
    </submittedName>
</protein>
<feature type="domain" description="Dinitrogenase iron-molybdenum cofactor biosynthesis" evidence="2">
    <location>
        <begin position="11"/>
        <end position="100"/>
    </location>
</feature>
<gene>
    <name evidence="3" type="ORF">VB774_11660</name>
</gene>
<dbReference type="InterPro" id="IPR051840">
    <property type="entry name" value="NifX/NifY_domain"/>
</dbReference>
<dbReference type="Pfam" id="PF02579">
    <property type="entry name" value="Nitro_FeMo-Co"/>
    <property type="match status" value="1"/>
</dbReference>
<dbReference type="InterPro" id="IPR036105">
    <property type="entry name" value="DiNase_FeMo-co_biosyn_sf"/>
</dbReference>
<sequence length="137" mass="15026">MKIAVSSQNQTNVTGHLGHCQKFWIYDVDDTFIQNKQLLQLTKAQSFHESSPKESHPLDDVQVLISGSMGNGLSRRIESKGIKPIVTPETDPDAAITAYLAGSLIVKTQEERDRDHEAEHALGGEDDHKGNCGCKGN</sequence>
<name>A0ABU5TL27_9CYAN</name>
<dbReference type="RefSeq" id="WP_323261794.1">
    <property type="nucleotide sequence ID" value="NZ_JAYGIE010000072.1"/>
</dbReference>
<dbReference type="PANTHER" id="PTHR33937">
    <property type="entry name" value="IRON-MOLYBDENUM PROTEIN-RELATED-RELATED"/>
    <property type="match status" value="1"/>
</dbReference>
<dbReference type="InterPro" id="IPR003731">
    <property type="entry name" value="Di-Nase_FeMo-co_biosynth"/>
</dbReference>
<comment type="caution">
    <text evidence="3">The sequence shown here is derived from an EMBL/GenBank/DDBJ whole genome shotgun (WGS) entry which is preliminary data.</text>
</comment>
<proteinExistence type="predicted"/>
<reference evidence="3 4" key="1">
    <citation type="submission" date="2023-12" db="EMBL/GenBank/DDBJ databases">
        <title>Baltic Sea Cyanobacteria.</title>
        <authorList>
            <person name="Delbaje E."/>
            <person name="Fewer D.P."/>
            <person name="Shishido T.K."/>
        </authorList>
    </citation>
    <scope>NUCLEOTIDE SEQUENCE [LARGE SCALE GENOMIC DNA]</scope>
    <source>
        <strain evidence="3 4">UHCC 0370</strain>
    </source>
</reference>
<dbReference type="SUPFAM" id="SSF53146">
    <property type="entry name" value="Nitrogenase accessory factor-like"/>
    <property type="match status" value="1"/>
</dbReference>
<feature type="region of interest" description="Disordered" evidence="1">
    <location>
        <begin position="109"/>
        <end position="137"/>
    </location>
</feature>
<dbReference type="Gene3D" id="3.30.420.130">
    <property type="entry name" value="Dinitrogenase iron-molybdenum cofactor biosynthesis domain"/>
    <property type="match status" value="1"/>
</dbReference>
<evidence type="ECO:0000313" key="3">
    <source>
        <dbReference type="EMBL" id="MEA5478273.1"/>
    </source>
</evidence>
<evidence type="ECO:0000256" key="1">
    <source>
        <dbReference type="SAM" id="MobiDB-lite"/>
    </source>
</evidence>
<dbReference type="EMBL" id="JAYGIE010000072">
    <property type="protein sequence ID" value="MEA5478273.1"/>
    <property type="molecule type" value="Genomic_DNA"/>
</dbReference>
<feature type="compositionally biased region" description="Basic and acidic residues" evidence="1">
    <location>
        <begin position="109"/>
        <end position="130"/>
    </location>
</feature>
<accession>A0ABU5TL27</accession>
<keyword evidence="4" id="KW-1185">Reference proteome</keyword>
<evidence type="ECO:0000259" key="2">
    <source>
        <dbReference type="Pfam" id="PF02579"/>
    </source>
</evidence>
<dbReference type="Proteomes" id="UP001301388">
    <property type="component" value="Unassembled WGS sequence"/>
</dbReference>
<dbReference type="PANTHER" id="PTHR33937:SF2">
    <property type="entry name" value="DINITROGENASE IRON-MOLYBDENUM COFACTOR BIOSYNTHESIS DOMAIN-CONTAINING PROTEIN"/>
    <property type="match status" value="1"/>
</dbReference>